<reference evidence="1 2" key="3">
    <citation type="journal article" date="2010" name="BMC Genomics">
        <title>Transcriptome sequencing and comparative analysis of cucumber flowers with different sex types.</title>
        <authorList>
            <person name="Guo S."/>
            <person name="Zheng Y."/>
            <person name="Joung J.G."/>
            <person name="Liu S."/>
            <person name="Zhang Z."/>
            <person name="Crasta O.R."/>
            <person name="Sobral B.W."/>
            <person name="Xu Y."/>
            <person name="Huang S."/>
            <person name="Fei Z."/>
        </authorList>
    </citation>
    <scope>NUCLEOTIDE SEQUENCE [LARGE SCALE GENOMIC DNA]</scope>
    <source>
        <strain evidence="2">cv. 9930</strain>
    </source>
</reference>
<reference evidence="1 2" key="1">
    <citation type="journal article" date="2009" name="Nat. Genet.">
        <title>The genome of the cucumber, Cucumis sativus L.</title>
        <authorList>
            <person name="Huang S."/>
            <person name="Li R."/>
            <person name="Zhang Z."/>
            <person name="Li L."/>
            <person name="Gu X."/>
            <person name="Fan W."/>
            <person name="Lucas W.J."/>
            <person name="Wang X."/>
            <person name="Xie B."/>
            <person name="Ni P."/>
            <person name="Ren Y."/>
            <person name="Zhu H."/>
            <person name="Li J."/>
            <person name="Lin K."/>
            <person name="Jin W."/>
            <person name="Fei Z."/>
            <person name="Li G."/>
            <person name="Staub J."/>
            <person name="Kilian A."/>
            <person name="van der Vossen E.A."/>
            <person name="Wu Y."/>
            <person name="Guo J."/>
            <person name="He J."/>
            <person name="Jia Z."/>
            <person name="Ren Y."/>
            <person name="Tian G."/>
            <person name="Lu Y."/>
            <person name="Ruan J."/>
            <person name="Qian W."/>
            <person name="Wang M."/>
            <person name="Huang Q."/>
            <person name="Li B."/>
            <person name="Xuan Z."/>
            <person name="Cao J."/>
            <person name="Asan"/>
            <person name="Wu Z."/>
            <person name="Zhang J."/>
            <person name="Cai Q."/>
            <person name="Bai Y."/>
            <person name="Zhao B."/>
            <person name="Han Y."/>
            <person name="Li Y."/>
            <person name="Li X."/>
            <person name="Wang S."/>
            <person name="Shi Q."/>
            <person name="Liu S."/>
            <person name="Cho W.K."/>
            <person name="Kim J.Y."/>
            <person name="Xu Y."/>
            <person name="Heller-Uszynska K."/>
            <person name="Miao H."/>
            <person name="Cheng Z."/>
            <person name="Zhang S."/>
            <person name="Wu J."/>
            <person name="Yang Y."/>
            <person name="Kang H."/>
            <person name="Li M."/>
            <person name="Liang H."/>
            <person name="Ren X."/>
            <person name="Shi Z."/>
            <person name="Wen M."/>
            <person name="Jian M."/>
            <person name="Yang H."/>
            <person name="Zhang G."/>
            <person name="Yang Z."/>
            <person name="Chen R."/>
            <person name="Liu S."/>
            <person name="Li J."/>
            <person name="Ma L."/>
            <person name="Liu H."/>
            <person name="Zhou Y."/>
            <person name="Zhao J."/>
            <person name="Fang X."/>
            <person name="Li G."/>
            <person name="Fang L."/>
            <person name="Li Y."/>
            <person name="Liu D."/>
            <person name="Zheng H."/>
            <person name="Zhang Y."/>
            <person name="Qin N."/>
            <person name="Li Z."/>
            <person name="Yang G."/>
            <person name="Yang S."/>
            <person name="Bolund L."/>
            <person name="Kristiansen K."/>
            <person name="Zheng H."/>
            <person name="Li S."/>
            <person name="Zhang X."/>
            <person name="Yang H."/>
            <person name="Wang J."/>
            <person name="Sun R."/>
            <person name="Zhang B."/>
            <person name="Jiang S."/>
            <person name="Wang J."/>
            <person name="Du Y."/>
            <person name="Li S."/>
        </authorList>
    </citation>
    <scope>NUCLEOTIDE SEQUENCE [LARGE SCALE GENOMIC DNA]</scope>
    <source>
        <strain evidence="2">cv. 9930</strain>
    </source>
</reference>
<evidence type="ECO:0000313" key="1">
    <source>
        <dbReference type="EMBL" id="KGN51219.1"/>
    </source>
</evidence>
<reference evidence="1 2" key="4">
    <citation type="journal article" date="2011" name="BMC Genomics">
        <title>RNA-Seq improves annotation of protein-coding genes in the cucumber genome.</title>
        <authorList>
            <person name="Li Z."/>
            <person name="Zhang Z."/>
            <person name="Yan P."/>
            <person name="Huang S."/>
            <person name="Fei Z."/>
            <person name="Lin K."/>
        </authorList>
    </citation>
    <scope>NUCLEOTIDE SEQUENCE [LARGE SCALE GENOMIC DNA]</scope>
    <source>
        <strain evidence="2">cv. 9930</strain>
    </source>
</reference>
<reference evidence="1 2" key="2">
    <citation type="journal article" date="2009" name="PLoS ONE">
        <title>An integrated genetic and cytogenetic map of the cucumber genome.</title>
        <authorList>
            <person name="Ren Y."/>
            <person name="Zhang Z."/>
            <person name="Liu J."/>
            <person name="Staub J.E."/>
            <person name="Han Y."/>
            <person name="Cheng Z."/>
            <person name="Li X."/>
            <person name="Lu J."/>
            <person name="Miao H."/>
            <person name="Kang H."/>
            <person name="Xie B."/>
            <person name="Gu X."/>
            <person name="Wang X."/>
            <person name="Du Y."/>
            <person name="Jin W."/>
            <person name="Huang S."/>
        </authorList>
    </citation>
    <scope>NUCLEOTIDE SEQUENCE [LARGE SCALE GENOMIC DNA]</scope>
    <source>
        <strain evidence="2">cv. 9930</strain>
    </source>
</reference>
<keyword evidence="2" id="KW-1185">Reference proteome</keyword>
<dbReference type="EMBL" id="CM002926">
    <property type="protein sequence ID" value="KGN51219.1"/>
    <property type="molecule type" value="Genomic_DNA"/>
</dbReference>
<evidence type="ECO:0000313" key="2">
    <source>
        <dbReference type="Proteomes" id="UP000029981"/>
    </source>
</evidence>
<name>A0A0A0KQP4_CUCSA</name>
<organism evidence="1 2">
    <name type="scientific">Cucumis sativus</name>
    <name type="common">Cucumber</name>
    <dbReference type="NCBI Taxonomy" id="3659"/>
    <lineage>
        <taxon>Eukaryota</taxon>
        <taxon>Viridiplantae</taxon>
        <taxon>Streptophyta</taxon>
        <taxon>Embryophyta</taxon>
        <taxon>Tracheophyta</taxon>
        <taxon>Spermatophyta</taxon>
        <taxon>Magnoliopsida</taxon>
        <taxon>eudicotyledons</taxon>
        <taxon>Gunneridae</taxon>
        <taxon>Pentapetalae</taxon>
        <taxon>rosids</taxon>
        <taxon>fabids</taxon>
        <taxon>Cucurbitales</taxon>
        <taxon>Cucurbitaceae</taxon>
        <taxon>Benincaseae</taxon>
        <taxon>Cucumis</taxon>
    </lineage>
</organism>
<proteinExistence type="predicted"/>
<dbReference type="AlphaFoldDB" id="A0A0A0KQP4"/>
<protein>
    <submittedName>
        <fullName evidence="1">Uncharacterized protein</fullName>
    </submittedName>
</protein>
<dbReference type="Proteomes" id="UP000029981">
    <property type="component" value="Chromosome 5"/>
</dbReference>
<sequence>METRLTNVEKSVGEIQGELDEICSMPWEILQNLNINSETNREHAELAPNKKIQIQERQDLGDDRAVNFNSSLNEAKNLARNPAKQKIVKYPYKKLKMKTVQ</sequence>
<accession>A0A0A0KQP4</accession>
<dbReference type="Gramene" id="KGN51219">
    <property type="protein sequence ID" value="KGN51219"/>
    <property type="gene ID" value="Csa_5G494380"/>
</dbReference>
<gene>
    <name evidence="1" type="ORF">Csa_5G494380</name>
</gene>